<evidence type="ECO:0000256" key="1">
    <source>
        <dbReference type="ARBA" id="ARBA00001933"/>
    </source>
</evidence>
<dbReference type="PANTHER" id="PTHR43277">
    <property type="entry name" value="ARGININE DECARBOXYLASE"/>
    <property type="match status" value="1"/>
</dbReference>
<dbReference type="SUPFAM" id="SSF55904">
    <property type="entry name" value="Ornithine decarboxylase C-terminal domain"/>
    <property type="match status" value="1"/>
</dbReference>
<dbReference type="PANTHER" id="PTHR43277:SF3">
    <property type="entry name" value="DECARBOXYLASE, PUTATIVE-RELATED"/>
    <property type="match status" value="1"/>
</dbReference>
<feature type="domain" description="Orn/Lys/Arg decarboxylases family 1 pyridoxal-P attachment site" evidence="6">
    <location>
        <begin position="6"/>
        <end position="283"/>
    </location>
</feature>
<comment type="caution">
    <text evidence="8">The sequence shown here is derived from an EMBL/GenBank/DDBJ whole genome shotgun (WGS) entry which is preliminary data.</text>
</comment>
<accession>A0A0D6ZD01</accession>
<keyword evidence="4" id="KW-0663">Pyridoxal phosphate</keyword>
<evidence type="ECO:0000313" key="8">
    <source>
        <dbReference type="EMBL" id="KIY23412.1"/>
    </source>
</evidence>
<evidence type="ECO:0000256" key="4">
    <source>
        <dbReference type="ARBA" id="ARBA00022898"/>
    </source>
</evidence>
<sequence length="473" mass="52451">MDQAKTPLYTKLMSHADGKPFSFHVPGHKNGTVFPEKGQRFFADILKLDATEITGLDDYHSAEGVILEAEELLTDLFKTKKSFFLLNGSTVGNLAMILAAIKEEDVVLVQRNSHKSIMNGLMLAKARPVFISPEYNENFAVAVGPSLKAVQAAIQQYPGAKALILTYPNYYGLTYDLKSIIDLAHRFRIPVLVDEAHGAHFIAGDFFPKSAVELGADLVVQSAHKTLPAMTMGAFLHYQTDRVPMSKLKSYLQALQSSSPSYPLMASLDLARYYLGSYNQEDLSYLKAALQQFRISLGQLESISVLPGDDPLKITIQSWSGFELQTKLEAKGIFTELADPYNVLFVLPLLKRNMGHYLQEAAEKITEIARTIPKKINHLDTKWSAKGISTLAASYKEMENQHSEYIPLEEAAGRVCAEPIIPYPPGIPICVPGEFITEEDIQLIFYLVGKDAKIQGGDNLSAGKISVFQSWRK</sequence>
<keyword evidence="3" id="KW-0210">Decarboxylase</keyword>
<dbReference type="PATRIC" id="fig|285983.3.peg.2411"/>
<evidence type="ECO:0000256" key="3">
    <source>
        <dbReference type="ARBA" id="ARBA00022793"/>
    </source>
</evidence>
<dbReference type="Gene3D" id="3.90.100.10">
    <property type="entry name" value="Orn/Lys/Arg decarboxylase, C-terminal domain"/>
    <property type="match status" value="1"/>
</dbReference>
<dbReference type="CDD" id="cd00615">
    <property type="entry name" value="Orn_deC_like"/>
    <property type="match status" value="1"/>
</dbReference>
<comment type="cofactor">
    <cofactor evidence="1">
        <name>pyridoxal 5'-phosphate</name>
        <dbReference type="ChEBI" id="CHEBI:597326"/>
    </cofactor>
</comment>
<dbReference type="InterPro" id="IPR036633">
    <property type="entry name" value="Prn/Lys/Arg_de-COase_C_sf"/>
</dbReference>
<feature type="domain" description="Orn/Lys/Arg decarboxylase C-terminal" evidence="7">
    <location>
        <begin position="388"/>
        <end position="447"/>
    </location>
</feature>
<name>A0A0D6ZD01_9BACI</name>
<proteinExistence type="inferred from homology"/>
<dbReference type="RefSeq" id="WP_044391047.1">
    <property type="nucleotide sequence ID" value="NZ_JXIQ01000018.1"/>
</dbReference>
<dbReference type="InterPro" id="IPR000310">
    <property type="entry name" value="Orn/Lys/Arg_deCO2ase_major_dom"/>
</dbReference>
<dbReference type="InterPro" id="IPR015421">
    <property type="entry name" value="PyrdxlP-dep_Trfase_major"/>
</dbReference>
<reference evidence="8 9" key="1">
    <citation type="submission" date="2015-01" db="EMBL/GenBank/DDBJ databases">
        <title>Draft genome sequences of the supercritical CO2 tolerant bacteria Bacillus subterraneus MITOT1 and Bacillus cereus MIT0214.</title>
        <authorList>
            <person name="Peet K.C."/>
            <person name="Thompson J.R."/>
        </authorList>
    </citation>
    <scope>NUCLEOTIDE SEQUENCE [LARGE SCALE GENOMIC DNA]</scope>
    <source>
        <strain evidence="8 9">MITOT1</strain>
    </source>
</reference>
<evidence type="ECO:0000256" key="2">
    <source>
        <dbReference type="ARBA" id="ARBA00010671"/>
    </source>
</evidence>
<comment type="similarity">
    <text evidence="2">Belongs to the Orn/Lys/Arg decarboxylase class-I family.</text>
</comment>
<gene>
    <name evidence="8" type="ORF">UB32_02835</name>
</gene>
<dbReference type="EMBL" id="JXIQ01000018">
    <property type="protein sequence ID" value="KIY23412.1"/>
    <property type="molecule type" value="Genomic_DNA"/>
</dbReference>
<dbReference type="Pfam" id="PF01276">
    <property type="entry name" value="OKR_DC_1"/>
    <property type="match status" value="1"/>
</dbReference>
<dbReference type="GO" id="GO:0016831">
    <property type="term" value="F:carboxy-lyase activity"/>
    <property type="evidence" value="ECO:0007669"/>
    <property type="project" value="UniProtKB-KW"/>
</dbReference>
<dbReference type="InterPro" id="IPR008286">
    <property type="entry name" value="Prn/Lys/Arg_de-COase_C"/>
</dbReference>
<evidence type="ECO:0000313" key="9">
    <source>
        <dbReference type="Proteomes" id="UP000032512"/>
    </source>
</evidence>
<keyword evidence="9" id="KW-1185">Reference proteome</keyword>
<evidence type="ECO:0000259" key="6">
    <source>
        <dbReference type="Pfam" id="PF01276"/>
    </source>
</evidence>
<organism evidence="8 9">
    <name type="scientific">Mesobacillus subterraneus</name>
    <dbReference type="NCBI Taxonomy" id="285983"/>
    <lineage>
        <taxon>Bacteria</taxon>
        <taxon>Bacillati</taxon>
        <taxon>Bacillota</taxon>
        <taxon>Bacilli</taxon>
        <taxon>Bacillales</taxon>
        <taxon>Bacillaceae</taxon>
        <taxon>Mesobacillus</taxon>
    </lineage>
</organism>
<dbReference type="OrthoDB" id="9815233at2"/>
<protein>
    <submittedName>
        <fullName evidence="8">Arginine decarboxylase</fullName>
    </submittedName>
</protein>
<dbReference type="Proteomes" id="UP000032512">
    <property type="component" value="Unassembled WGS sequence"/>
</dbReference>
<dbReference type="Pfam" id="PF03711">
    <property type="entry name" value="OKR_DC_1_C"/>
    <property type="match status" value="1"/>
</dbReference>
<dbReference type="InterPro" id="IPR015424">
    <property type="entry name" value="PyrdxlP-dep_Trfase"/>
</dbReference>
<evidence type="ECO:0000259" key="7">
    <source>
        <dbReference type="Pfam" id="PF03711"/>
    </source>
</evidence>
<dbReference type="SUPFAM" id="SSF53383">
    <property type="entry name" value="PLP-dependent transferases"/>
    <property type="match status" value="1"/>
</dbReference>
<evidence type="ECO:0000256" key="5">
    <source>
        <dbReference type="ARBA" id="ARBA00023239"/>
    </source>
</evidence>
<dbReference type="AlphaFoldDB" id="A0A0D6ZD01"/>
<dbReference type="InterPro" id="IPR052357">
    <property type="entry name" value="Orn_Lys_Arg_decarboxylase-I"/>
</dbReference>
<dbReference type="Gene3D" id="3.40.640.10">
    <property type="entry name" value="Type I PLP-dependent aspartate aminotransferase-like (Major domain)"/>
    <property type="match status" value="1"/>
</dbReference>
<keyword evidence="5" id="KW-0456">Lyase</keyword>